<organism evidence="1 2">
    <name type="scientific">Caldibacillus thermoamylovorans</name>
    <dbReference type="NCBI Taxonomy" id="35841"/>
    <lineage>
        <taxon>Bacteria</taxon>
        <taxon>Bacillati</taxon>
        <taxon>Bacillota</taxon>
        <taxon>Bacilli</taxon>
        <taxon>Bacillales</taxon>
        <taxon>Bacillaceae</taxon>
        <taxon>Caldibacillus</taxon>
    </lineage>
</organism>
<dbReference type="OrthoDB" id="2923064at2"/>
<evidence type="ECO:0008006" key="3">
    <source>
        <dbReference type="Google" id="ProtNLM"/>
    </source>
</evidence>
<dbReference type="InterPro" id="IPR024488">
    <property type="entry name" value="DUF2777"/>
</dbReference>
<evidence type="ECO:0000313" key="2">
    <source>
        <dbReference type="Proteomes" id="UP000040576"/>
    </source>
</evidence>
<gene>
    <name evidence="1" type="ORF">BT1A1_1219</name>
</gene>
<dbReference type="EMBL" id="CCRF01000039">
    <property type="protein sequence ID" value="CEE01051.1"/>
    <property type="molecule type" value="Genomic_DNA"/>
</dbReference>
<evidence type="ECO:0000313" key="1">
    <source>
        <dbReference type="EMBL" id="CEE01051.1"/>
    </source>
</evidence>
<accession>A0A090ISI5</accession>
<protein>
    <recommendedName>
        <fullName evidence="3">DUF2777 domain-containing protein</fullName>
    </recommendedName>
</protein>
<dbReference type="AlphaFoldDB" id="A0A090ISI5"/>
<proteinExistence type="predicted"/>
<reference evidence="1 2" key="1">
    <citation type="submission" date="2014-07" db="EMBL/GenBank/DDBJ databases">
        <authorList>
            <person name="Wibberg Daniel"/>
        </authorList>
    </citation>
    <scope>NUCLEOTIDE SEQUENCE [LARGE SCALE GENOMIC DNA]</scope>
</reference>
<keyword evidence="2" id="KW-1185">Reference proteome</keyword>
<dbReference type="RefSeq" id="WP_034769094.1">
    <property type="nucleotide sequence ID" value="NZ_CCRF01000039.1"/>
</dbReference>
<dbReference type="Proteomes" id="UP000040576">
    <property type="component" value="Unassembled WGS sequence"/>
</dbReference>
<dbReference type="Pfam" id="PF10949">
    <property type="entry name" value="DUF2777"/>
    <property type="match status" value="1"/>
</dbReference>
<sequence>MKPERYRILEKQARAFFEGIVEKINDDWIIIDNETEEAFPLEDFLYKEIRMKHLNHWYSGILTDDFIVQYENKQYELQDQTYVKIRKSLSISYQAWLEELADDAFFQFIRKLNELNFSIYDIIFCHNHQSFLVTKEKEGTNFFVFDNTVEVCSVHHHFHYRQGQKSDRFEYTLNTGNRIVLQALQRPSRS</sequence>
<dbReference type="PATRIC" id="fig|35841.6.peg.3071"/>
<name>A0A090ISI5_9BACI</name>
<dbReference type="eggNOG" id="ENOG5032ZT1">
    <property type="taxonomic scope" value="Bacteria"/>
</dbReference>